<dbReference type="Pfam" id="PF07669">
    <property type="entry name" value="Eco57I"/>
    <property type="match status" value="1"/>
</dbReference>
<dbReference type="PROSITE" id="PS00092">
    <property type="entry name" value="N6_MTASE"/>
    <property type="match status" value="1"/>
</dbReference>
<sequence length="390" mass="45137">MNGVATASKKQLGQFFTVNSDYILSGLEKYIRGKDVSDPFAGSGDLLDWAEKSGARSVKGFDVDKAYVNGRRVLYGDSLKQKRHYEFVITNPPYLNINKADDRTKDLYLRGSGFEDLYQVSLNSILDSEEGIVIVPINFLSAENSAKIRKIFFAKFKILEMNYFKHQVFPDTTYNVIAFYYKKNGTEDEFAIKTHVYPDGRDVKVNLEKKFDWAIAGRLLKPINQVDNHLGVRRLVESDIQPGRFTIQAAYNHVKNKRKYHVGAELKKIVDSNIILLKAIDSGSEKGKIALEDIRRHGVDCLISKPTSRHMIYLVFESRRLSLREQRRIIDLFNKEINRLRDDQFSLFLTNYRDKDRKRISFDFAYKFINYLYFFKILGKAPPGRQALFA</sequence>
<proteinExistence type="predicted"/>
<dbReference type="InterPro" id="IPR011639">
    <property type="entry name" value="MethylTrfase_TaqI-like_dom"/>
</dbReference>
<evidence type="ECO:0000313" key="3">
    <source>
        <dbReference type="Proteomes" id="UP000178495"/>
    </source>
</evidence>
<dbReference type="AlphaFoldDB" id="A0A1G2CMJ4"/>
<reference evidence="2 3" key="1">
    <citation type="journal article" date="2016" name="Nat. Commun.">
        <title>Thousands of microbial genomes shed light on interconnected biogeochemical processes in an aquifer system.</title>
        <authorList>
            <person name="Anantharaman K."/>
            <person name="Brown C.T."/>
            <person name="Hug L.A."/>
            <person name="Sharon I."/>
            <person name="Castelle C.J."/>
            <person name="Probst A.J."/>
            <person name="Thomas B.C."/>
            <person name="Singh A."/>
            <person name="Wilkins M.J."/>
            <person name="Karaoz U."/>
            <person name="Brodie E.L."/>
            <person name="Williams K.H."/>
            <person name="Hubbard S.S."/>
            <person name="Banfield J.F."/>
        </authorList>
    </citation>
    <scope>NUCLEOTIDE SEQUENCE [LARGE SCALE GENOMIC DNA]</scope>
</reference>
<organism evidence="2 3">
    <name type="scientific">Candidatus Liptonbacteria bacterium RIFCSPLOWO2_01_FULL_56_20</name>
    <dbReference type="NCBI Taxonomy" id="1798652"/>
    <lineage>
        <taxon>Bacteria</taxon>
        <taxon>Candidatus Liptoniibacteriota</taxon>
    </lineage>
</organism>
<accession>A0A1G2CMJ4</accession>
<dbReference type="InterPro" id="IPR002052">
    <property type="entry name" value="DNA_methylase_N6_adenine_CS"/>
</dbReference>
<dbReference type="InterPro" id="IPR029063">
    <property type="entry name" value="SAM-dependent_MTases_sf"/>
</dbReference>
<protein>
    <recommendedName>
        <fullName evidence="1">Type II methyltransferase M.TaqI-like domain-containing protein</fullName>
    </recommendedName>
</protein>
<feature type="domain" description="Type II methyltransferase M.TaqI-like" evidence="1">
    <location>
        <begin position="61"/>
        <end position="169"/>
    </location>
</feature>
<dbReference type="GO" id="GO:0009007">
    <property type="term" value="F:site-specific DNA-methyltransferase (adenine-specific) activity"/>
    <property type="evidence" value="ECO:0007669"/>
    <property type="project" value="UniProtKB-EC"/>
</dbReference>
<dbReference type="Gene3D" id="3.40.50.150">
    <property type="entry name" value="Vaccinia Virus protein VP39"/>
    <property type="match status" value="1"/>
</dbReference>
<dbReference type="GO" id="GO:0032259">
    <property type="term" value="P:methylation"/>
    <property type="evidence" value="ECO:0007669"/>
    <property type="project" value="InterPro"/>
</dbReference>
<dbReference type="GO" id="GO:0006304">
    <property type="term" value="P:DNA modification"/>
    <property type="evidence" value="ECO:0007669"/>
    <property type="project" value="InterPro"/>
</dbReference>
<gene>
    <name evidence="2" type="ORF">A3A43_03360</name>
</gene>
<comment type="caution">
    <text evidence="2">The sequence shown here is derived from an EMBL/GenBank/DDBJ whole genome shotgun (WGS) entry which is preliminary data.</text>
</comment>
<dbReference type="Proteomes" id="UP000178495">
    <property type="component" value="Unassembled WGS sequence"/>
</dbReference>
<evidence type="ECO:0000313" key="2">
    <source>
        <dbReference type="EMBL" id="OGZ01861.1"/>
    </source>
</evidence>
<dbReference type="STRING" id="1798652.A3A43_03360"/>
<evidence type="ECO:0000259" key="1">
    <source>
        <dbReference type="Pfam" id="PF07669"/>
    </source>
</evidence>
<dbReference type="EMBL" id="MHLC01000002">
    <property type="protein sequence ID" value="OGZ01861.1"/>
    <property type="molecule type" value="Genomic_DNA"/>
</dbReference>
<name>A0A1G2CMJ4_9BACT</name>
<dbReference type="SUPFAM" id="SSF53335">
    <property type="entry name" value="S-adenosyl-L-methionine-dependent methyltransferases"/>
    <property type="match status" value="1"/>
</dbReference>
<dbReference type="GO" id="GO:0003676">
    <property type="term" value="F:nucleic acid binding"/>
    <property type="evidence" value="ECO:0007669"/>
    <property type="project" value="InterPro"/>
</dbReference>